<dbReference type="InterPro" id="IPR052172">
    <property type="entry name" value="UxaA_altronate/galactarate_dh"/>
</dbReference>
<dbReference type="InterPro" id="IPR007392">
    <property type="entry name" value="GD_AH_second"/>
</dbReference>
<evidence type="ECO:0000313" key="6">
    <source>
        <dbReference type="Proteomes" id="UP000281498"/>
    </source>
</evidence>
<feature type="domain" description="D-galactarate/Altronate dehydratase second" evidence="3">
    <location>
        <begin position="25"/>
        <end position="153"/>
    </location>
</feature>
<evidence type="ECO:0000256" key="1">
    <source>
        <dbReference type="ARBA" id="ARBA00010986"/>
    </source>
</evidence>
<sequence>MCTIWKELEEEGIKLLEIEEGKFLGYRRSNGKVGVRNHVLILPTITCATQAAKQITELVDGTVSFIHQHGCAQVGDDYEQTFRTYVGFGENPNVYGVIVLGLGCETHQAKSVAEEIAKSGKPVVTVSIQDHGGTLTAIAEGAKEATKLVQEASTQLRELCDFSELIIGTECGGSDACSGLSANPAVGAVSDKIVEKGGTAILAETTELIGAEHLLANRASNDKVKKRVYEVIESMENRSMQMGIDIRTGNPSPGNIDGGLSSLEEKSLGAANKSGTSPLNQIIDYAEEPTEKGLVWMDTPGHDIEQLTGMVAGGAQVVLFTSGRGTPTGSPIAPVIKIATNTPMFERMGENMDLNAGNIIEGTETVEEVANRIFNEIGLVSTGKKTKAEILKQHDFGIWRIGPTF</sequence>
<evidence type="ECO:0000259" key="3">
    <source>
        <dbReference type="Pfam" id="PF04295"/>
    </source>
</evidence>
<evidence type="ECO:0000256" key="2">
    <source>
        <dbReference type="ARBA" id="ARBA00023239"/>
    </source>
</evidence>
<dbReference type="GO" id="GO:0016829">
    <property type="term" value="F:lyase activity"/>
    <property type="evidence" value="ECO:0007669"/>
    <property type="project" value="UniProtKB-KW"/>
</dbReference>
<keyword evidence="6" id="KW-1185">Reference proteome</keyword>
<dbReference type="PANTHER" id="PTHR30536">
    <property type="entry name" value="ALTRONATE/GALACTARATE DEHYDRATASE"/>
    <property type="match status" value="1"/>
</dbReference>
<feature type="domain" description="D-galactarate/Altronate dehydratase C-terminal" evidence="4">
    <location>
        <begin position="163"/>
        <end position="403"/>
    </location>
</feature>
<reference evidence="5 6" key="1">
    <citation type="submission" date="2017-10" db="EMBL/GenBank/DDBJ databases">
        <title>Bacillus sp. nov., a halophilic bacterium isolated from a Keqin Lake.</title>
        <authorList>
            <person name="Wang H."/>
        </authorList>
    </citation>
    <scope>NUCLEOTIDE SEQUENCE [LARGE SCALE GENOMIC DNA]</scope>
    <source>
        <strain evidence="5 6">KCTC 13187</strain>
    </source>
</reference>
<proteinExistence type="inferred from homology"/>
<gene>
    <name evidence="5" type="ORF">CR203_14530</name>
</gene>
<dbReference type="GO" id="GO:0019698">
    <property type="term" value="P:D-galacturonate catabolic process"/>
    <property type="evidence" value="ECO:0007669"/>
    <property type="project" value="TreeGrafter"/>
</dbReference>
<evidence type="ECO:0000259" key="4">
    <source>
        <dbReference type="Pfam" id="PF20629"/>
    </source>
</evidence>
<dbReference type="Proteomes" id="UP000281498">
    <property type="component" value="Unassembled WGS sequence"/>
</dbReference>
<dbReference type="PANTHER" id="PTHR30536:SF5">
    <property type="entry name" value="ALTRONATE DEHYDRATASE"/>
    <property type="match status" value="1"/>
</dbReference>
<accession>A0A3A9K6L4</accession>
<dbReference type="OrthoDB" id="9804574at2"/>
<organism evidence="5 6">
    <name type="scientific">Salipaludibacillus neizhouensis</name>
    <dbReference type="NCBI Taxonomy" id="885475"/>
    <lineage>
        <taxon>Bacteria</taxon>
        <taxon>Bacillati</taxon>
        <taxon>Bacillota</taxon>
        <taxon>Bacilli</taxon>
        <taxon>Bacillales</taxon>
        <taxon>Bacillaceae</taxon>
    </lineage>
</organism>
<comment type="similarity">
    <text evidence="1">Belongs to the UxaA family.</text>
</comment>
<keyword evidence="2" id="KW-0456">Lyase</keyword>
<evidence type="ECO:0000313" key="5">
    <source>
        <dbReference type="EMBL" id="RKL66510.1"/>
    </source>
</evidence>
<dbReference type="Pfam" id="PF04295">
    <property type="entry name" value="GD_AH_second"/>
    <property type="match status" value="1"/>
</dbReference>
<name>A0A3A9K6L4_9BACI</name>
<dbReference type="InterPro" id="IPR048332">
    <property type="entry name" value="GD_AH_C"/>
</dbReference>
<keyword evidence="5" id="KW-0378">Hydrolase</keyword>
<dbReference type="GO" id="GO:0016787">
    <property type="term" value="F:hydrolase activity"/>
    <property type="evidence" value="ECO:0007669"/>
    <property type="project" value="UniProtKB-KW"/>
</dbReference>
<dbReference type="Pfam" id="PF20629">
    <property type="entry name" value="GD_AH_C"/>
    <property type="match status" value="1"/>
</dbReference>
<protein>
    <submittedName>
        <fullName evidence="5">Carbohydrate hydrolase</fullName>
    </submittedName>
</protein>
<comment type="caution">
    <text evidence="5">The sequence shown here is derived from an EMBL/GenBank/DDBJ whole genome shotgun (WGS) entry which is preliminary data.</text>
</comment>
<dbReference type="EMBL" id="PDOE01000006">
    <property type="protein sequence ID" value="RKL66510.1"/>
    <property type="molecule type" value="Genomic_DNA"/>
</dbReference>
<dbReference type="AlphaFoldDB" id="A0A3A9K6L4"/>